<dbReference type="EMBL" id="VICG01000009">
    <property type="protein sequence ID" value="KAA8568626.1"/>
    <property type="molecule type" value="Genomic_DNA"/>
</dbReference>
<organism evidence="1 2">
    <name type="scientific">Monilinia fructicola</name>
    <name type="common">Brown rot fungus</name>
    <name type="synonym">Ciboria fructicola</name>
    <dbReference type="NCBI Taxonomy" id="38448"/>
    <lineage>
        <taxon>Eukaryota</taxon>
        <taxon>Fungi</taxon>
        <taxon>Dikarya</taxon>
        <taxon>Ascomycota</taxon>
        <taxon>Pezizomycotina</taxon>
        <taxon>Leotiomycetes</taxon>
        <taxon>Helotiales</taxon>
        <taxon>Sclerotiniaceae</taxon>
        <taxon>Monilinia</taxon>
    </lineage>
</organism>
<protein>
    <submittedName>
        <fullName evidence="1">Uncharacterized protein</fullName>
    </submittedName>
</protein>
<keyword evidence="2" id="KW-1185">Reference proteome</keyword>
<dbReference type="Proteomes" id="UP000322873">
    <property type="component" value="Unassembled WGS sequence"/>
</dbReference>
<proteinExistence type="predicted"/>
<name>A0A5M9JLK3_MONFR</name>
<comment type="caution">
    <text evidence="1">The sequence shown here is derived from an EMBL/GenBank/DDBJ whole genome shotgun (WGS) entry which is preliminary data.</text>
</comment>
<dbReference type="AlphaFoldDB" id="A0A5M9JLK3"/>
<sequence>MPRISDIQRIRIEVNEPTSTHSSIGNGVLGMGRWDSTGGSICIYAFLGALGESKSLGLGWSLSSLSCWRNPACVSGWAGWDMGTGMGRQSSVTSTSSDYPRDGYLCGFLLDDFSYLLLVSCPSPRPHEVYVCMFPQSRSAVCI</sequence>
<evidence type="ECO:0000313" key="1">
    <source>
        <dbReference type="EMBL" id="KAA8568626.1"/>
    </source>
</evidence>
<evidence type="ECO:0000313" key="2">
    <source>
        <dbReference type="Proteomes" id="UP000322873"/>
    </source>
</evidence>
<reference evidence="1 2" key="1">
    <citation type="submission" date="2019-06" db="EMBL/GenBank/DDBJ databases">
        <title>Genome Sequence of the Brown Rot Fungal Pathogen Monilinia fructicola.</title>
        <authorList>
            <person name="De Miccolis Angelini R.M."/>
            <person name="Landi L."/>
            <person name="Abate D."/>
            <person name="Pollastro S."/>
            <person name="Romanazzi G."/>
            <person name="Faretra F."/>
        </authorList>
    </citation>
    <scope>NUCLEOTIDE SEQUENCE [LARGE SCALE GENOMIC DNA]</scope>
    <source>
        <strain evidence="1 2">Mfrc123</strain>
    </source>
</reference>
<gene>
    <name evidence="1" type="ORF">EYC84_007637</name>
</gene>
<accession>A0A5M9JLK3</accession>